<accession>A0A1I7WIQ8</accession>
<name>A0A1I7WIQ8_HETBA</name>
<evidence type="ECO:0000313" key="3">
    <source>
        <dbReference type="WBParaSite" id="Hba_04900"/>
    </source>
</evidence>
<keyword evidence="2" id="KW-1185">Reference proteome</keyword>
<dbReference type="WBParaSite" id="Hba_04900">
    <property type="protein sequence ID" value="Hba_04900"/>
    <property type="gene ID" value="Hba_04900"/>
</dbReference>
<dbReference type="GO" id="GO:0030182">
    <property type="term" value="P:neuron differentiation"/>
    <property type="evidence" value="ECO:0007669"/>
    <property type="project" value="TreeGrafter"/>
</dbReference>
<proteinExistence type="predicted"/>
<dbReference type="GO" id="GO:0009986">
    <property type="term" value="C:cell surface"/>
    <property type="evidence" value="ECO:0007669"/>
    <property type="project" value="TreeGrafter"/>
</dbReference>
<dbReference type="Proteomes" id="UP000095283">
    <property type="component" value="Unplaced"/>
</dbReference>
<sequence>MTREQLNANSNLFVVQWRWGLHSMEGTMTEWQTVTVRNKPYAILKHLLSPGRFYQFRVGAVNLHGSLGFSKPSDPFKLSKEARAPSAPKDISLGAAKLTPVGLWNQILQWNPPESDLPIRSYQLSWSVSSESEANAFEDMMRRRATLDMYDKRSVYEDEDGWGINGRLVLESDLKREKREKMGYFKQTGPIYRSMHQLIHQKENYMVKKVSSLFVQLVLIYLPVSLQSNGGIWNFDTPLVLLVDYNNYILVSAAGTFSTEACELTPSHSPLSCASLTSPLFCAVHSSAASCHWTKETFDAQETIIGYRVLLSSPTRDTVNITINPPQLREVYYDSLDLSATYKVDVQSITNRGMGEPISINFVTPPRIVDEDLFKRFPGGEIIELPYDHNYVANVILVVFLGENEIDV</sequence>
<dbReference type="CDD" id="cd00063">
    <property type="entry name" value="FN3"/>
    <property type="match status" value="1"/>
</dbReference>
<dbReference type="InterPro" id="IPR042447">
    <property type="entry name" value="Anosmin-1"/>
</dbReference>
<protein>
    <submittedName>
        <fullName evidence="3">Fibronectin type-III domain-containing protein</fullName>
    </submittedName>
</protein>
<reference evidence="3" key="1">
    <citation type="submission" date="2016-11" db="UniProtKB">
        <authorList>
            <consortium name="WormBaseParasite"/>
        </authorList>
    </citation>
    <scope>IDENTIFICATION</scope>
</reference>
<dbReference type="InterPro" id="IPR003961">
    <property type="entry name" value="FN3_dom"/>
</dbReference>
<dbReference type="PANTHER" id="PTHR14131:SF5">
    <property type="entry name" value="ANOSMIN-1"/>
    <property type="match status" value="1"/>
</dbReference>
<evidence type="ECO:0000259" key="1">
    <source>
        <dbReference type="PROSITE" id="PS50853"/>
    </source>
</evidence>
<dbReference type="InterPro" id="IPR013783">
    <property type="entry name" value="Ig-like_fold"/>
</dbReference>
<dbReference type="AlphaFoldDB" id="A0A1I7WIQ8"/>
<dbReference type="Gene3D" id="2.60.40.10">
    <property type="entry name" value="Immunoglobulins"/>
    <property type="match status" value="2"/>
</dbReference>
<dbReference type="PANTHER" id="PTHR14131">
    <property type="entry name" value="ANOSMIN"/>
    <property type="match status" value="1"/>
</dbReference>
<dbReference type="InterPro" id="IPR036116">
    <property type="entry name" value="FN3_sf"/>
</dbReference>
<dbReference type="SUPFAM" id="SSF49265">
    <property type="entry name" value="Fibronectin type III"/>
    <property type="match status" value="2"/>
</dbReference>
<evidence type="ECO:0000313" key="2">
    <source>
        <dbReference type="Proteomes" id="UP000095283"/>
    </source>
</evidence>
<feature type="domain" description="Fibronectin type-III" evidence="1">
    <location>
        <begin position="275"/>
        <end position="368"/>
    </location>
</feature>
<organism evidence="2 3">
    <name type="scientific">Heterorhabditis bacteriophora</name>
    <name type="common">Entomopathogenic nematode worm</name>
    <dbReference type="NCBI Taxonomy" id="37862"/>
    <lineage>
        <taxon>Eukaryota</taxon>
        <taxon>Metazoa</taxon>
        <taxon>Ecdysozoa</taxon>
        <taxon>Nematoda</taxon>
        <taxon>Chromadorea</taxon>
        <taxon>Rhabditida</taxon>
        <taxon>Rhabditina</taxon>
        <taxon>Rhabditomorpha</taxon>
        <taxon>Strongyloidea</taxon>
        <taxon>Heterorhabditidae</taxon>
        <taxon>Heterorhabditis</taxon>
    </lineage>
</organism>
<dbReference type="PROSITE" id="PS50853">
    <property type="entry name" value="FN3"/>
    <property type="match status" value="1"/>
</dbReference>